<keyword evidence="1" id="KW-0472">Membrane</keyword>
<protein>
    <recommendedName>
        <fullName evidence="4">Transmembrane protein</fullName>
    </recommendedName>
</protein>
<sequence length="104" mass="11551">MRRSSSACIVSDKRSLASSSSSSQSAIFRSSSVSSGLESDVFLPTFNPFSHAAAKKRRHLKLARIFVHFIPFVVIFCAVVLWFFSDPGTEITRVKDAHRSRSTI</sequence>
<evidence type="ECO:0000313" key="2">
    <source>
        <dbReference type="EMBL" id="KAG6577662.1"/>
    </source>
</evidence>
<dbReference type="AlphaFoldDB" id="A0AAV6MB97"/>
<name>A0AAV6MB97_9ROSI</name>
<dbReference type="PANTHER" id="PTHR34189">
    <property type="entry name" value="TRANSMEMBRANE PROTEIN"/>
    <property type="match status" value="1"/>
</dbReference>
<accession>A0AAV6MB97</accession>
<keyword evidence="3" id="KW-1185">Reference proteome</keyword>
<dbReference type="EMBL" id="JAGKQH010000016">
    <property type="protein sequence ID" value="KAG6577662.1"/>
    <property type="molecule type" value="Genomic_DNA"/>
</dbReference>
<reference evidence="2 3" key="1">
    <citation type="journal article" date="2021" name="Hortic Res">
        <title>The domestication of Cucurbita argyrosperma as revealed by the genome of its wild relative.</title>
        <authorList>
            <person name="Barrera-Redondo J."/>
            <person name="Sanchez-de la Vega G."/>
            <person name="Aguirre-Liguori J.A."/>
            <person name="Castellanos-Morales G."/>
            <person name="Gutierrez-Guerrero Y.T."/>
            <person name="Aguirre-Dugua X."/>
            <person name="Aguirre-Planter E."/>
            <person name="Tenaillon M.I."/>
            <person name="Lira-Saade R."/>
            <person name="Eguiarte L.E."/>
        </authorList>
    </citation>
    <scope>NUCLEOTIDE SEQUENCE [LARGE SCALE GENOMIC DNA]</scope>
    <source>
        <strain evidence="2">JBR-2021</strain>
    </source>
</reference>
<keyword evidence="1" id="KW-0812">Transmembrane</keyword>
<keyword evidence="1" id="KW-1133">Transmembrane helix</keyword>
<dbReference type="PANTHER" id="PTHR34189:SF13">
    <property type="entry name" value="TRANSMEMBRANE PROTEIN"/>
    <property type="match status" value="1"/>
</dbReference>
<evidence type="ECO:0000313" key="3">
    <source>
        <dbReference type="Proteomes" id="UP000685013"/>
    </source>
</evidence>
<dbReference type="Proteomes" id="UP000685013">
    <property type="component" value="Chromosome 16"/>
</dbReference>
<feature type="non-terminal residue" evidence="2">
    <location>
        <position position="1"/>
    </location>
</feature>
<proteinExistence type="predicted"/>
<gene>
    <name evidence="2" type="ORF">SDJN03_25236</name>
</gene>
<comment type="caution">
    <text evidence="2">The sequence shown here is derived from an EMBL/GenBank/DDBJ whole genome shotgun (WGS) entry which is preliminary data.</text>
</comment>
<organism evidence="2 3">
    <name type="scientific">Cucurbita argyrosperma subsp. sororia</name>
    <dbReference type="NCBI Taxonomy" id="37648"/>
    <lineage>
        <taxon>Eukaryota</taxon>
        <taxon>Viridiplantae</taxon>
        <taxon>Streptophyta</taxon>
        <taxon>Embryophyta</taxon>
        <taxon>Tracheophyta</taxon>
        <taxon>Spermatophyta</taxon>
        <taxon>Magnoliopsida</taxon>
        <taxon>eudicotyledons</taxon>
        <taxon>Gunneridae</taxon>
        <taxon>Pentapetalae</taxon>
        <taxon>rosids</taxon>
        <taxon>fabids</taxon>
        <taxon>Cucurbitales</taxon>
        <taxon>Cucurbitaceae</taxon>
        <taxon>Cucurbiteae</taxon>
        <taxon>Cucurbita</taxon>
    </lineage>
</organism>
<evidence type="ECO:0000256" key="1">
    <source>
        <dbReference type="SAM" id="Phobius"/>
    </source>
</evidence>
<evidence type="ECO:0008006" key="4">
    <source>
        <dbReference type="Google" id="ProtNLM"/>
    </source>
</evidence>
<feature type="transmembrane region" description="Helical" evidence="1">
    <location>
        <begin position="65"/>
        <end position="84"/>
    </location>
</feature>